<evidence type="ECO:0000256" key="3">
    <source>
        <dbReference type="ARBA" id="ARBA00022845"/>
    </source>
</evidence>
<keyword evidence="3" id="KW-0810">Translation regulation</keyword>
<evidence type="ECO:0000313" key="6">
    <source>
        <dbReference type="EMBL" id="CAG9838817.1"/>
    </source>
</evidence>
<dbReference type="PANTHER" id="PTHR23254:SF15">
    <property type="entry name" value="POLYADENYLATE-BINDING PROTEIN-INTERACTING PROTEIN 1"/>
    <property type="match status" value="1"/>
</dbReference>
<organism evidence="6 7">
    <name type="scientific">Diabrotica balteata</name>
    <name type="common">Banded cucumber beetle</name>
    <dbReference type="NCBI Taxonomy" id="107213"/>
    <lineage>
        <taxon>Eukaryota</taxon>
        <taxon>Metazoa</taxon>
        <taxon>Ecdysozoa</taxon>
        <taxon>Arthropoda</taxon>
        <taxon>Hexapoda</taxon>
        <taxon>Insecta</taxon>
        <taxon>Pterygota</taxon>
        <taxon>Neoptera</taxon>
        <taxon>Endopterygota</taxon>
        <taxon>Coleoptera</taxon>
        <taxon>Polyphaga</taxon>
        <taxon>Cucujiformia</taxon>
        <taxon>Chrysomeloidea</taxon>
        <taxon>Chrysomelidae</taxon>
        <taxon>Galerucinae</taxon>
        <taxon>Diabroticina</taxon>
        <taxon>Diabroticites</taxon>
        <taxon>Diabrotica</taxon>
    </lineage>
</organism>
<dbReference type="GO" id="GO:0008494">
    <property type="term" value="F:translation activator activity"/>
    <property type="evidence" value="ECO:0007669"/>
    <property type="project" value="TreeGrafter"/>
</dbReference>
<dbReference type="GO" id="GO:0005737">
    <property type="term" value="C:cytoplasm"/>
    <property type="evidence" value="ECO:0007669"/>
    <property type="project" value="UniProtKB-SubCell"/>
</dbReference>
<dbReference type="GO" id="GO:0003723">
    <property type="term" value="F:RNA binding"/>
    <property type="evidence" value="ECO:0007669"/>
    <property type="project" value="InterPro"/>
</dbReference>
<comment type="subcellular location">
    <subcellularLocation>
        <location evidence="1">Cytoplasm</location>
    </subcellularLocation>
</comment>
<evidence type="ECO:0000259" key="5">
    <source>
        <dbReference type="SMART" id="SM00543"/>
    </source>
</evidence>
<dbReference type="InterPro" id="IPR003890">
    <property type="entry name" value="MIF4G-like_typ-3"/>
</dbReference>
<proteinExistence type="predicted"/>
<evidence type="ECO:0000256" key="4">
    <source>
        <dbReference type="SAM" id="MobiDB-lite"/>
    </source>
</evidence>
<dbReference type="PANTHER" id="PTHR23254">
    <property type="entry name" value="EIF4G DOMAIN PROTEIN"/>
    <property type="match status" value="1"/>
</dbReference>
<dbReference type="SMART" id="SM00543">
    <property type="entry name" value="MIF4G"/>
    <property type="match status" value="1"/>
</dbReference>
<dbReference type="EMBL" id="OU898283">
    <property type="protein sequence ID" value="CAG9838817.1"/>
    <property type="molecule type" value="Genomic_DNA"/>
</dbReference>
<dbReference type="OrthoDB" id="8171816at2759"/>
<keyword evidence="2" id="KW-0963">Cytoplasm</keyword>
<protein>
    <recommendedName>
        <fullName evidence="5">MIF4G domain-containing protein</fullName>
    </recommendedName>
</protein>
<name>A0A9N9XGT4_DIABA</name>
<reference evidence="6" key="1">
    <citation type="submission" date="2022-01" db="EMBL/GenBank/DDBJ databases">
        <authorList>
            <person name="King R."/>
        </authorList>
    </citation>
    <scope>NUCLEOTIDE SEQUENCE</scope>
</reference>
<feature type="region of interest" description="Disordered" evidence="4">
    <location>
        <begin position="355"/>
        <end position="378"/>
    </location>
</feature>
<dbReference type="Pfam" id="PF02854">
    <property type="entry name" value="MIF4G"/>
    <property type="match status" value="1"/>
</dbReference>
<accession>A0A9N9XGT4</accession>
<feature type="compositionally biased region" description="Acidic residues" evidence="4">
    <location>
        <begin position="358"/>
        <end position="378"/>
    </location>
</feature>
<feature type="domain" description="MIF4G" evidence="5">
    <location>
        <begin position="125"/>
        <end position="310"/>
    </location>
</feature>
<dbReference type="GO" id="GO:0006446">
    <property type="term" value="P:regulation of translational initiation"/>
    <property type="evidence" value="ECO:0007669"/>
    <property type="project" value="TreeGrafter"/>
</dbReference>
<evidence type="ECO:0000256" key="1">
    <source>
        <dbReference type="ARBA" id="ARBA00004496"/>
    </source>
</evidence>
<dbReference type="Gene3D" id="1.25.40.180">
    <property type="match status" value="1"/>
</dbReference>
<evidence type="ECO:0000256" key="2">
    <source>
        <dbReference type="ARBA" id="ARBA00022490"/>
    </source>
</evidence>
<dbReference type="InterPro" id="IPR016024">
    <property type="entry name" value="ARM-type_fold"/>
</dbReference>
<dbReference type="SUPFAM" id="SSF48371">
    <property type="entry name" value="ARM repeat"/>
    <property type="match status" value="1"/>
</dbReference>
<keyword evidence="7" id="KW-1185">Reference proteome</keyword>
<sequence length="397" mass="45347">MNNPTVLWDKDADKRNTILRQPKAITITQQSAPSNSPEVNILNTTTRDEKPRLSSKTLVDRETLVANSTLNASANEWYPKNVYVPHPVEFITSSVQKRLQIHREPPQVISENINNEVTEGYSPDLNRIKQIITTLTKDPGQFHDLIELFMETLIPYLEDIMITSLVAEIIVEQAINCPNFRYTAARLCWTIEPISPQFRAELHLKCKKQIDDNPDPKNVLPLIAELYIQLPHLFVYGTLLIKLFKKLLDIGGNENIKTICQALKLTGYSLEQSNKSELDMIFSHLRSVRNRVDGSAAFLLESLYPLRASNWGHFTEESESESDDAAFDGIQNQVTYDIDGETLTTEEREFLASHINAEDEYDIEDDSDPDELCDPEPEMDEEIQEAFKEFVKFSGQK</sequence>
<evidence type="ECO:0000313" key="7">
    <source>
        <dbReference type="Proteomes" id="UP001153709"/>
    </source>
</evidence>
<dbReference type="AlphaFoldDB" id="A0A9N9XGT4"/>
<dbReference type="Proteomes" id="UP001153709">
    <property type="component" value="Chromosome 8"/>
</dbReference>
<gene>
    <name evidence="6" type="ORF">DIABBA_LOCUS11650</name>
</gene>
<dbReference type="InterPro" id="IPR051367">
    <property type="entry name" value="mRNA_TranslReg/HistoneTransl"/>
</dbReference>